<dbReference type="EMBL" id="CP030073">
    <property type="protein sequence ID" value="AWW35438.1"/>
    <property type="molecule type" value="Genomic_DNA"/>
</dbReference>
<reference evidence="1 2" key="1">
    <citation type="journal article" date="2019" name="Int. J. Syst. Evol. Microbiol.">
        <title>Streptomyces cadmiisoli sp. nov., a novel actinomycete isolated from cadmium-contaminated soil.</title>
        <authorList>
            <person name="Li K."/>
            <person name="Tang X."/>
            <person name="Zhao J."/>
            <person name="Guo Y."/>
            <person name="Tang Y."/>
            <person name="Gao J."/>
        </authorList>
    </citation>
    <scope>NUCLEOTIDE SEQUENCE [LARGE SCALE GENOMIC DNA]</scope>
    <source>
        <strain evidence="1 2">ZFG47</strain>
    </source>
</reference>
<name>A0A2Z4IS31_9ACTN</name>
<dbReference type="RefSeq" id="WP_079002059.1">
    <property type="nucleotide sequence ID" value="NZ_CP030073.1"/>
</dbReference>
<evidence type="ECO:0000313" key="1">
    <source>
        <dbReference type="EMBL" id="AWW35438.1"/>
    </source>
</evidence>
<dbReference type="Proteomes" id="UP000249616">
    <property type="component" value="Chromosome"/>
</dbReference>
<protein>
    <submittedName>
        <fullName evidence="1">Uncharacterized protein</fullName>
    </submittedName>
</protein>
<evidence type="ECO:0000313" key="2">
    <source>
        <dbReference type="Proteomes" id="UP000249616"/>
    </source>
</evidence>
<organism evidence="1 2">
    <name type="scientific">Streptomyces cadmiisoli</name>
    <dbReference type="NCBI Taxonomy" id="2184053"/>
    <lineage>
        <taxon>Bacteria</taxon>
        <taxon>Bacillati</taxon>
        <taxon>Actinomycetota</taxon>
        <taxon>Actinomycetes</taxon>
        <taxon>Kitasatosporales</taxon>
        <taxon>Streptomycetaceae</taxon>
        <taxon>Streptomyces</taxon>
        <taxon>Streptomyces aurantiacus group</taxon>
    </lineage>
</organism>
<gene>
    <name evidence="1" type="ORF">DN051_01025</name>
</gene>
<dbReference type="KEGG" id="scad:DN051_01025"/>
<dbReference type="GeneID" id="32591560"/>
<keyword evidence="2" id="KW-1185">Reference proteome</keyword>
<dbReference type="AlphaFoldDB" id="A0A2Z4IS31"/>
<accession>A0A2Z4IS31</accession>
<sequence length="96" mass="11226">MWPGAVADALARFEWAFRRPGRYLNASRVWQPGLEVEYARDDLEEVVLHLPRGAQRDLGRLVARIDDEFERRTLPNPGPVNAFTVGGWWWSRIREH</sequence>
<proteinExistence type="predicted"/>